<dbReference type="InterPro" id="IPR004666">
    <property type="entry name" value="Rp_bS6_RimK/Lys_biosynth_LsyX"/>
</dbReference>
<evidence type="ECO:0000256" key="7">
    <source>
        <dbReference type="PROSITE-ProRule" id="PRU00409"/>
    </source>
</evidence>
<dbReference type="Gene3D" id="3.30.1490.20">
    <property type="entry name" value="ATP-grasp fold, A domain"/>
    <property type="match status" value="1"/>
</dbReference>
<dbReference type="Pfam" id="PF08443">
    <property type="entry name" value="RimK"/>
    <property type="match status" value="1"/>
</dbReference>
<protein>
    <recommendedName>
        <fullName evidence="8">ATP-grasp domain-containing protein</fullName>
    </recommendedName>
</protein>
<dbReference type="AlphaFoldDB" id="A0A1F6ARZ1"/>
<evidence type="ECO:0000256" key="6">
    <source>
        <dbReference type="ARBA" id="ARBA00022842"/>
    </source>
</evidence>
<comment type="caution">
    <text evidence="9">The sequence shown here is derived from an EMBL/GenBank/DDBJ whole genome shotgun (WGS) entry which is preliminary data.</text>
</comment>
<reference evidence="9 10" key="1">
    <citation type="journal article" date="2016" name="Nat. Commun.">
        <title>Thousands of microbial genomes shed light on interconnected biogeochemical processes in an aquifer system.</title>
        <authorList>
            <person name="Anantharaman K."/>
            <person name="Brown C.T."/>
            <person name="Hug L.A."/>
            <person name="Sharon I."/>
            <person name="Castelle C.J."/>
            <person name="Probst A.J."/>
            <person name="Thomas B.C."/>
            <person name="Singh A."/>
            <person name="Wilkins M.J."/>
            <person name="Karaoz U."/>
            <person name="Brodie E.L."/>
            <person name="Williams K.H."/>
            <person name="Hubbard S.S."/>
            <person name="Banfield J.F."/>
        </authorList>
    </citation>
    <scope>NUCLEOTIDE SEQUENCE [LARGE SCALE GENOMIC DNA]</scope>
</reference>
<dbReference type="Gene3D" id="3.30.470.20">
    <property type="entry name" value="ATP-grasp fold, B domain"/>
    <property type="match status" value="1"/>
</dbReference>
<organism evidence="9 10">
    <name type="scientific">Candidatus Gottesmanbacteria bacterium RIFCSPLOWO2_01_FULL_39_12b</name>
    <dbReference type="NCBI Taxonomy" id="1798388"/>
    <lineage>
        <taxon>Bacteria</taxon>
        <taxon>Candidatus Gottesmaniibacteriota</taxon>
    </lineage>
</organism>
<dbReference type="GO" id="GO:0043774">
    <property type="term" value="F:coenzyme F420-2 alpha-glutamyl ligase activity"/>
    <property type="evidence" value="ECO:0007669"/>
    <property type="project" value="TreeGrafter"/>
</dbReference>
<dbReference type="PANTHER" id="PTHR21621:SF2">
    <property type="entry name" value="COENZYME GAMMA-F420-2:ALPHA-L-GLUTAMATE LIGASE"/>
    <property type="match status" value="1"/>
</dbReference>
<comment type="cofactor">
    <cofactor evidence="1">
        <name>Mg(2+)</name>
        <dbReference type="ChEBI" id="CHEBI:18420"/>
    </cofactor>
</comment>
<dbReference type="GO" id="GO:0005524">
    <property type="term" value="F:ATP binding"/>
    <property type="evidence" value="ECO:0007669"/>
    <property type="project" value="UniProtKB-UniRule"/>
</dbReference>
<name>A0A1F6ARZ1_9BACT</name>
<keyword evidence="6" id="KW-0460">Magnesium</keyword>
<dbReference type="NCBIfam" id="TIGR00768">
    <property type="entry name" value="rimK_fam"/>
    <property type="match status" value="1"/>
</dbReference>
<evidence type="ECO:0000256" key="5">
    <source>
        <dbReference type="ARBA" id="ARBA00022840"/>
    </source>
</evidence>
<sequence>MNDEHALEAVIEQKTVLGSPAHHAIYIQEYIEKPGRDIRIHVIGGKVIAAIYRQSSHWVTNTARGAQAHPCKIDRDLEKIALYTGEAIGKGILGIDIFETEKGYLVNEVNHTMEFKNVQRVTEIDVAGYIMNYCISIVR</sequence>
<feature type="domain" description="ATP-grasp" evidence="8">
    <location>
        <begin position="72"/>
        <end position="135"/>
    </location>
</feature>
<proteinExistence type="predicted"/>
<dbReference type="GO" id="GO:0005737">
    <property type="term" value="C:cytoplasm"/>
    <property type="evidence" value="ECO:0007669"/>
    <property type="project" value="TreeGrafter"/>
</dbReference>
<evidence type="ECO:0000313" key="9">
    <source>
        <dbReference type="EMBL" id="OGG27263.1"/>
    </source>
</evidence>
<keyword evidence="5 7" id="KW-0067">ATP-binding</keyword>
<evidence type="ECO:0000256" key="4">
    <source>
        <dbReference type="ARBA" id="ARBA00022741"/>
    </source>
</evidence>
<dbReference type="InterPro" id="IPR013651">
    <property type="entry name" value="ATP-grasp_RimK-type"/>
</dbReference>
<gene>
    <name evidence="9" type="ORF">A2960_00385</name>
</gene>
<dbReference type="FunFam" id="3.30.470.20:FF:000058">
    <property type="entry name" value="Alpha-aminoadipate--LysW ligase LysX protein"/>
    <property type="match status" value="1"/>
</dbReference>
<keyword evidence="3" id="KW-0479">Metal-binding</keyword>
<dbReference type="PROSITE" id="PS50975">
    <property type="entry name" value="ATP_GRASP"/>
    <property type="match status" value="1"/>
</dbReference>
<dbReference type="SUPFAM" id="SSF56059">
    <property type="entry name" value="Glutathione synthetase ATP-binding domain-like"/>
    <property type="match status" value="1"/>
</dbReference>
<dbReference type="GO" id="GO:0046872">
    <property type="term" value="F:metal ion binding"/>
    <property type="evidence" value="ECO:0007669"/>
    <property type="project" value="UniProtKB-KW"/>
</dbReference>
<dbReference type="EMBL" id="MFJR01000005">
    <property type="protein sequence ID" value="OGG27263.1"/>
    <property type="molecule type" value="Genomic_DNA"/>
</dbReference>
<evidence type="ECO:0000259" key="8">
    <source>
        <dbReference type="PROSITE" id="PS50975"/>
    </source>
</evidence>
<dbReference type="InterPro" id="IPR013815">
    <property type="entry name" value="ATP_grasp_subdomain_1"/>
</dbReference>
<keyword evidence="4 7" id="KW-0547">Nucleotide-binding</keyword>
<dbReference type="Proteomes" id="UP000176609">
    <property type="component" value="Unassembled WGS sequence"/>
</dbReference>
<evidence type="ECO:0000256" key="3">
    <source>
        <dbReference type="ARBA" id="ARBA00022723"/>
    </source>
</evidence>
<evidence type="ECO:0000256" key="2">
    <source>
        <dbReference type="ARBA" id="ARBA00022598"/>
    </source>
</evidence>
<accession>A0A1F6ARZ1</accession>
<evidence type="ECO:0000256" key="1">
    <source>
        <dbReference type="ARBA" id="ARBA00001946"/>
    </source>
</evidence>
<evidence type="ECO:0000313" key="10">
    <source>
        <dbReference type="Proteomes" id="UP000176609"/>
    </source>
</evidence>
<dbReference type="PANTHER" id="PTHR21621">
    <property type="entry name" value="RIBOSOMAL PROTEIN S6 MODIFICATION PROTEIN"/>
    <property type="match status" value="1"/>
</dbReference>
<dbReference type="InterPro" id="IPR011761">
    <property type="entry name" value="ATP-grasp"/>
</dbReference>
<keyword evidence="2" id="KW-0436">Ligase</keyword>